<dbReference type="EMBL" id="GL377579">
    <property type="protein sequence ID" value="EFJ28603.1"/>
    <property type="molecule type" value="Genomic_DNA"/>
</dbReference>
<dbReference type="KEGG" id="smo:SELMODRAFT_93144"/>
<accession>D8RGI3</accession>
<dbReference type="AlphaFoldDB" id="D8RGI3"/>
<reference evidence="1 2" key="1">
    <citation type="journal article" date="2011" name="Science">
        <title>The Selaginella genome identifies genetic changes associated with the evolution of vascular plants.</title>
        <authorList>
            <person name="Banks J.A."/>
            <person name="Nishiyama T."/>
            <person name="Hasebe M."/>
            <person name="Bowman J.L."/>
            <person name="Gribskov M."/>
            <person name="dePamphilis C."/>
            <person name="Albert V.A."/>
            <person name="Aono N."/>
            <person name="Aoyama T."/>
            <person name="Ambrose B.A."/>
            <person name="Ashton N.W."/>
            <person name="Axtell M.J."/>
            <person name="Barker E."/>
            <person name="Barker M.S."/>
            <person name="Bennetzen J.L."/>
            <person name="Bonawitz N.D."/>
            <person name="Chapple C."/>
            <person name="Cheng C."/>
            <person name="Correa L.G."/>
            <person name="Dacre M."/>
            <person name="DeBarry J."/>
            <person name="Dreyer I."/>
            <person name="Elias M."/>
            <person name="Engstrom E.M."/>
            <person name="Estelle M."/>
            <person name="Feng L."/>
            <person name="Finet C."/>
            <person name="Floyd S.K."/>
            <person name="Frommer W.B."/>
            <person name="Fujita T."/>
            <person name="Gramzow L."/>
            <person name="Gutensohn M."/>
            <person name="Harholt J."/>
            <person name="Hattori M."/>
            <person name="Heyl A."/>
            <person name="Hirai T."/>
            <person name="Hiwatashi Y."/>
            <person name="Ishikawa M."/>
            <person name="Iwata M."/>
            <person name="Karol K.G."/>
            <person name="Koehler B."/>
            <person name="Kolukisaoglu U."/>
            <person name="Kubo M."/>
            <person name="Kurata T."/>
            <person name="Lalonde S."/>
            <person name="Li K."/>
            <person name="Li Y."/>
            <person name="Litt A."/>
            <person name="Lyons E."/>
            <person name="Manning G."/>
            <person name="Maruyama T."/>
            <person name="Michael T.P."/>
            <person name="Mikami K."/>
            <person name="Miyazaki S."/>
            <person name="Morinaga S."/>
            <person name="Murata T."/>
            <person name="Mueller-Roeber B."/>
            <person name="Nelson D.R."/>
            <person name="Obara M."/>
            <person name="Oguri Y."/>
            <person name="Olmstead R.G."/>
            <person name="Onodera N."/>
            <person name="Petersen B.L."/>
            <person name="Pils B."/>
            <person name="Prigge M."/>
            <person name="Rensing S.A."/>
            <person name="Riano-Pachon D.M."/>
            <person name="Roberts A.W."/>
            <person name="Sato Y."/>
            <person name="Scheller H.V."/>
            <person name="Schulz B."/>
            <person name="Schulz C."/>
            <person name="Shakirov E.V."/>
            <person name="Shibagaki N."/>
            <person name="Shinohara N."/>
            <person name="Shippen D.E."/>
            <person name="Soerensen I."/>
            <person name="Sotooka R."/>
            <person name="Sugimoto N."/>
            <person name="Sugita M."/>
            <person name="Sumikawa N."/>
            <person name="Tanurdzic M."/>
            <person name="Theissen G."/>
            <person name="Ulvskov P."/>
            <person name="Wakazuki S."/>
            <person name="Weng J.K."/>
            <person name="Willats W.W."/>
            <person name="Wipf D."/>
            <person name="Wolf P.G."/>
            <person name="Yang L."/>
            <person name="Zimmer A.D."/>
            <person name="Zhu Q."/>
            <person name="Mitros T."/>
            <person name="Hellsten U."/>
            <person name="Loque D."/>
            <person name="Otillar R."/>
            <person name="Salamov A."/>
            <person name="Schmutz J."/>
            <person name="Shapiro H."/>
            <person name="Lindquist E."/>
            <person name="Lucas S."/>
            <person name="Rokhsar D."/>
            <person name="Grigoriev I.V."/>
        </authorList>
    </citation>
    <scope>NUCLEOTIDE SEQUENCE [LARGE SCALE GENOMIC DNA]</scope>
</reference>
<dbReference type="STRING" id="88036.D8RGI3"/>
<gene>
    <name evidence="1" type="ORF">SELMODRAFT_93144</name>
</gene>
<protein>
    <submittedName>
        <fullName evidence="1">Uncharacterized protein</fullName>
    </submittedName>
</protein>
<evidence type="ECO:0000313" key="2">
    <source>
        <dbReference type="Proteomes" id="UP000001514"/>
    </source>
</evidence>
<evidence type="ECO:0000313" key="1">
    <source>
        <dbReference type="EMBL" id="EFJ28603.1"/>
    </source>
</evidence>
<dbReference type="PANTHER" id="PTHR31110:SF2">
    <property type="entry name" value="PESTICIDAL CRYSTAL CRY8BA PROTEIN"/>
    <property type="match status" value="1"/>
</dbReference>
<name>D8RGI3_SELML</name>
<keyword evidence="2" id="KW-1185">Reference proteome</keyword>
<dbReference type="eggNOG" id="ENOG502QTE9">
    <property type="taxonomic scope" value="Eukaryota"/>
</dbReference>
<dbReference type="PANTHER" id="PTHR31110">
    <property type="entry name" value="PESTICIDAL CRYSTAL CRY8BA PROTEIN"/>
    <property type="match status" value="1"/>
</dbReference>
<dbReference type="HOGENOM" id="CLU_003939_1_0_1"/>
<dbReference type="Proteomes" id="UP000001514">
    <property type="component" value="Unassembled WGS sequence"/>
</dbReference>
<sequence>MFTEGLDHSALQWVRQVESFREDLDSAFEVEEEEDEYVSTDVTFDGEATAAAAATTSTASSEFENAKISALDQVEEEDQEEESASTEVNFDGGAIHFDGEAVNFDGEAVNFDGGAVNFDGGVNYDGGETAAAATATTTAPTAASSDFESTKISTLDSGHAAWQAIIAYEACIRLCLHAWSRGCAEAPEFLRDECILLRTSFGLQQLLLQPYGESSAKESQYDVDARSGSKAKATVGKVKVQAVRKVKLIMRMRSGCQFPSLAETFSNVYSVGRRSSNKLWSGWGAVRKIRVIPRQPLRANSMQGPSNVQNSGYLNTGAQYMRQVSGLLKAGVNTLRSASLLESQGEVFHASFPNEPHLLADSYFCVLKLRSSPESEAVRVQPGGGEVSIFHPEVTADELLVEVSDCKGSLLGRATAQLSATDEMSERVRWWPIYNEPDHECVGKLQLFISYVTTSSELGPGKWGAVGETVAYDIVLEVAMKVHQFGRRRLRLYGSWQWLLCEFAVYYGVSDIYTKLRYLACVMDVATPTEDCLSLIYELLIPIITARDESELNRQEKRIFADVEEQLSQLLAFVFENYKSLDESSPSGFLDFFQPPSGVAAPSLSPAVQVFTLLNDILSTEAQATLRNYFQARTRDDFLSLTKRCKRLMAETDEFVATTNDGFLADPLSLATAYLKMKNLCSCVSAEIATDMEIHNQHVLPSSIDLPNITASIYNVEVCNRLRAFLVACPPSSPSPPVADLLIATANFQRDLSSWGVKSVKGGVDAKDLFHLYIVLWIQEKRLQLLEVCKFDKVRLAGVTTQHGTAPFVEEVYERMKETLSEYDVIISRWPEYTFVLENAVADVERAVLTALEKHYADVLVPLKEVMVPKKFTLQYMQKLARRRSLTLYSVPNQLGVVLNTIKRLLDTLRPKLETQLKAWVACLPVDGASHGKMVFGERLNEVTVALRTKYRSLLQAIVEKLADNARLHPSTKLKRILEDTREAAGESDMRERMQHLNTQLLETISHLHEVFTTRVFVAVSRGYWDRMAKDVLHFLENRKENRSWYKSSCFALGVLDDIFASQMQRLQGNSLHEKDLEPPRSVMEARSMLSKDVRNGLDSSSYLF</sequence>
<dbReference type="Gramene" id="EFJ28603">
    <property type="protein sequence ID" value="EFJ28603"/>
    <property type="gene ID" value="SELMODRAFT_93144"/>
</dbReference>
<organism evidence="2">
    <name type="scientific">Selaginella moellendorffii</name>
    <name type="common">Spikemoss</name>
    <dbReference type="NCBI Taxonomy" id="88036"/>
    <lineage>
        <taxon>Eukaryota</taxon>
        <taxon>Viridiplantae</taxon>
        <taxon>Streptophyta</taxon>
        <taxon>Embryophyta</taxon>
        <taxon>Tracheophyta</taxon>
        <taxon>Lycopodiopsida</taxon>
        <taxon>Selaginellales</taxon>
        <taxon>Selaginellaceae</taxon>
        <taxon>Selaginella</taxon>
    </lineage>
</organism>
<dbReference type="InParanoid" id="D8RGI3"/>
<proteinExistence type="predicted"/>
<dbReference type="OMA" id="ECATHSI"/>
<dbReference type="FunCoup" id="D8RGI3">
    <property type="interactions" value="990"/>
</dbReference>